<evidence type="ECO:0000313" key="2">
    <source>
        <dbReference type="EMBL" id="CDR71417.1"/>
    </source>
</evidence>
<dbReference type="EMBL" id="LK054873">
    <property type="protein sequence ID" value="CDR71417.1"/>
    <property type="molecule type" value="Genomic_DNA"/>
</dbReference>
<dbReference type="KEGG" id="bbig:BBBOND_0000670"/>
<organism evidence="2">
    <name type="scientific">Babesia bigemina</name>
    <dbReference type="NCBI Taxonomy" id="5866"/>
    <lineage>
        <taxon>Eukaryota</taxon>
        <taxon>Sar</taxon>
        <taxon>Alveolata</taxon>
        <taxon>Apicomplexa</taxon>
        <taxon>Aconoidasida</taxon>
        <taxon>Piroplasmida</taxon>
        <taxon>Babesiidae</taxon>
        <taxon>Babesia</taxon>
    </lineage>
</organism>
<keyword evidence="1" id="KW-0812">Transmembrane</keyword>
<keyword evidence="1" id="KW-0472">Membrane</keyword>
<dbReference type="VEuPathDB" id="PiroplasmaDB:BBBOND_0000670"/>
<keyword evidence="1" id="KW-1133">Transmembrane helix</keyword>
<dbReference type="RefSeq" id="XP_012770367.1">
    <property type="nucleotide sequence ID" value="XM_012914913.1"/>
</dbReference>
<reference evidence="2" key="2">
    <citation type="submission" date="2014-06" db="EMBL/GenBank/DDBJ databases">
        <authorList>
            <person name="Aslett M."/>
            <person name="De Silva Nishadi"/>
        </authorList>
    </citation>
    <scope>NUCLEOTIDE SEQUENCE</scope>
    <source>
        <strain evidence="2">Bond</strain>
    </source>
</reference>
<dbReference type="GeneID" id="24561644"/>
<evidence type="ECO:0008006" key="3">
    <source>
        <dbReference type="Google" id="ProtNLM"/>
    </source>
</evidence>
<proteinExistence type="predicted"/>
<protein>
    <recommendedName>
        <fullName evidence="3">C3H1-type domain-containing protein</fullName>
    </recommendedName>
</protein>
<gene>
    <name evidence="2" type="ORF">BBBOND_0000670</name>
</gene>
<feature type="transmembrane region" description="Helical" evidence="1">
    <location>
        <begin position="1713"/>
        <end position="1736"/>
    </location>
</feature>
<sequence>MGFLSGVLSNIQGHLGQHKNEITQAIDTLNKNKHAGKKGFNVAIAEVVEGVGRYNDAVRNSNNHVKSKIENLYNYVKTENGGKLRSEIQNMQDPENPLYFESAVFNAENLVKQAVAKSTHFATELNRATKDINDFNLDCKTNVNHALKNVKHETERLEQSAAKEGRELKATEDVIKTTLDIAKQKINESIKVDVKKLIEKVKTALQSILTQMRRISKEMQRCIAELQEWISKVEKFLGEDIEKHVKKIVKEINKDDSYELPNQIKIAVQNTKTAVVQLNGAGEEGRKQVEDNVKAALEQVKVMNDKLKQDLYAVKQAIKGAITRLGETLKKNVNQDLGALKEKITEKFNPIATDATEFFKHFSSTKGALDRAMRAVATDLANIKDLSRIGRITDVLGFVPLLTEIGKNGQNPFSSVMDYFGELDIYVMSKVRESMNKIGEAIRQSSRSAHSSVSSELEAALRQAEGDIAKFRSIFGNDMTRRDVNFDQVRKELKNRLGIEFDVKGDLLSKFNQSHGSHRMYNRVNVYTPNKNEMVFRELGQIAQAVSDHSEEIVKAVLGKIKSQVKEEVERVANAISTKVAECDGLLSNKELNGKVESEKLIGLEKLVNDFGTRINVKLDNLRKELETKIFIKKNVRSGGIDSEQDYDLGASTGLMTNFHATYENNLKDGDIKTDGEAGKSVLNTEIGGDNMPQGVSEANTISDINKTKYQNYDSQVNQDSLTLGDTERFKGALPAKVNEIKSQVVKALQPMESLKDDANKELNKVTTILDALCESVKKSGDTLNSNLQFLTGTYFEDYNAAKRNAPNSIKRIKHQLSELHSADLGKVIQEAGKFLNGLNLTCDSTIQLLGNSVKEQICSAEKTLTRHLRKQYVEAVKQLLTKFADKVTEELKPLPEQIQKDLEQGHKKFMKLFADNFVNELRSIESINPKSSSKTESPLSNAAKTFESSFRAFFKVFKDLTDFKSDYRVIRPIHKVLTKLLEDIKSSRYFNHDFNMNLNDLNSSLATFTPSKSPNCKNPVILETLKNGLLATCEQLGYAYINTYDSMSITWVSESDPDRKHCAKICMTTFPVLYNALAELKQGLEKSEKSWQLYTMYNSGNMDSSLRKLFFGENGYDVGRPATSPYGELNHKSTFDGSNVLANLSNKTHNLFSPGHARLAGALSSGAHIIPVEYADEDGLIPDLYALLKPYAQVCHLSTFSSTKSPCSVFEMLLWCSGLQFNGVYDKLCDYCDSLFDKVADNADPEHKILAPIAAYPKAISAFDVSAAIEHIVSRSYQLLTAVLGTGNAYTMYACDFPINTLGLKYPTSGADCLDMLLDVLRRLCPVLHYLYRQCNITANYGGWRDCWYGKDIKTSKWPCKVHPTDVSNNERMCQANYQPNCQSNCQATSPLMSYLHDSLPGHLPHDISSIGCRAVCSTCPKVKKGMPCLTPLGFRGFTGSVKTGRELCEILRDFFANSYITTLFGLMPRPPTSLPEHFEFALQLANVLNNDGSGREAVSAAFVKSTKDQSIDLYNEPSKLTIALCNAYNSNKRHDGMEHPNVSDADLSTLSKETTCNYPNKNIHCAPYLSTLYSDYYYYAAEKHTALYLSWALYSAWTLYEYLKSLLDAFGNISCQDWGCDKCQHGGKCKPGRHGLNYNCRCKGLVECRGVRSIFYAYGFTFGNAEVLSDFENKRYCHNFYKQLQNVLNSKCFIDLFQKCDEFIFTIRQPFIWLNIALWSLSLFYLICVMVGRLDVFHIRSHLRSPSSHTITAQSLLAAAQVGRLAKITYLQP</sequence>
<reference evidence="2" key="1">
    <citation type="journal article" date="2014" name="Nucleic Acids Res.">
        <title>The evolutionary dynamics of variant antigen genes in Babesia reveal a history of genomic innovation underlying host-parasite interaction.</title>
        <authorList>
            <person name="Jackson A.P."/>
            <person name="Otto T.D."/>
            <person name="Darby A."/>
            <person name="Ramaprasad A."/>
            <person name="Xia D."/>
            <person name="Echaide I.E."/>
            <person name="Farber M."/>
            <person name="Gahlot S."/>
            <person name="Gamble J."/>
            <person name="Gupta D."/>
            <person name="Gupta Y."/>
            <person name="Jackson L."/>
            <person name="Malandrin L."/>
            <person name="Malas T.B."/>
            <person name="Moussa E."/>
            <person name="Nair M."/>
            <person name="Reid AJ."/>
            <person name="Sanders M."/>
            <person name="Sharma J."/>
            <person name="Tracey A."/>
            <person name="Quail M.A."/>
            <person name="Weir W."/>
            <person name="Wastling J.M."/>
            <person name="Hall N."/>
            <person name="Willadsen P."/>
            <person name="Lingelbach K."/>
            <person name="Shiels B."/>
            <person name="Tait A."/>
            <person name="Berriman M."/>
            <person name="Allred D.R."/>
            <person name="Pain A."/>
        </authorList>
    </citation>
    <scope>NUCLEOTIDE SEQUENCE</scope>
    <source>
        <strain evidence="2">Bond</strain>
    </source>
</reference>
<dbReference type="OrthoDB" id="366927at2759"/>
<accession>A0A061BIT2</accession>
<evidence type="ECO:0000256" key="1">
    <source>
        <dbReference type="SAM" id="Phobius"/>
    </source>
</evidence>
<name>A0A061BIT2_BABBI</name>